<reference evidence="2 3" key="1">
    <citation type="submission" date="2019-02" db="EMBL/GenBank/DDBJ databases">
        <title>Deep-cultivation of Planctomycetes and their phenomic and genomic characterization uncovers novel biology.</title>
        <authorList>
            <person name="Wiegand S."/>
            <person name="Jogler M."/>
            <person name="Boedeker C."/>
            <person name="Pinto D."/>
            <person name="Vollmers J."/>
            <person name="Rivas-Marin E."/>
            <person name="Kohn T."/>
            <person name="Peeters S.H."/>
            <person name="Heuer A."/>
            <person name="Rast P."/>
            <person name="Oberbeckmann S."/>
            <person name="Bunk B."/>
            <person name="Jeske O."/>
            <person name="Meyerdierks A."/>
            <person name="Storesund J.E."/>
            <person name="Kallscheuer N."/>
            <person name="Luecker S."/>
            <person name="Lage O.M."/>
            <person name="Pohl T."/>
            <person name="Merkel B.J."/>
            <person name="Hornburger P."/>
            <person name="Mueller R.-W."/>
            <person name="Bruemmer F."/>
            <person name="Labrenz M."/>
            <person name="Spormann A.M."/>
            <person name="Op den Camp H."/>
            <person name="Overmann J."/>
            <person name="Amann R."/>
            <person name="Jetten M.S.M."/>
            <person name="Mascher T."/>
            <person name="Medema M.H."/>
            <person name="Devos D.P."/>
            <person name="Kaster A.-K."/>
            <person name="Ovreas L."/>
            <person name="Rohde M."/>
            <person name="Galperin M.Y."/>
            <person name="Jogler C."/>
        </authorList>
    </citation>
    <scope>NUCLEOTIDE SEQUENCE [LARGE SCALE GENOMIC DNA]</scope>
    <source>
        <strain evidence="2 3">V6</strain>
    </source>
</reference>
<gene>
    <name evidence="2" type="ORF">V6x_54230</name>
</gene>
<dbReference type="InterPro" id="IPR000182">
    <property type="entry name" value="GNAT_dom"/>
</dbReference>
<sequence>MLISFDYENDSHLKFSYQLLVERYQNADRINTPGLSLTELPSYQDHFEWLRKQDTATYYLWQHQGEFVAQVFLRSSSSEMTDLAIRNEVGVFVLEQYWEAGIGTAAVSALLEEHPHKTIYAKINPENKRSENLFKKLGFQNITNIWSVNH</sequence>
<dbReference type="GO" id="GO:0016747">
    <property type="term" value="F:acyltransferase activity, transferring groups other than amino-acyl groups"/>
    <property type="evidence" value="ECO:0007669"/>
    <property type="project" value="InterPro"/>
</dbReference>
<name>A0A517WK96_9PLAN</name>
<evidence type="ECO:0000313" key="3">
    <source>
        <dbReference type="Proteomes" id="UP000320722"/>
    </source>
</evidence>
<dbReference type="SUPFAM" id="SSF55729">
    <property type="entry name" value="Acyl-CoA N-acyltransferases (Nat)"/>
    <property type="match status" value="1"/>
</dbReference>
<dbReference type="PROSITE" id="PS51186">
    <property type="entry name" value="GNAT"/>
    <property type="match status" value="1"/>
</dbReference>
<evidence type="ECO:0000259" key="1">
    <source>
        <dbReference type="PROSITE" id="PS51186"/>
    </source>
</evidence>
<dbReference type="EMBL" id="CP036347">
    <property type="protein sequence ID" value="QDU05682.1"/>
    <property type="molecule type" value="Genomic_DNA"/>
</dbReference>
<dbReference type="Gene3D" id="3.40.630.30">
    <property type="match status" value="1"/>
</dbReference>
<protein>
    <submittedName>
        <fullName evidence="2">Acetyltransferase (GNAT) family protein</fullName>
    </submittedName>
</protein>
<dbReference type="PANTHER" id="PTHR43328:SF1">
    <property type="entry name" value="N-ACETYLTRANSFERASE DOMAIN-CONTAINING PROTEIN"/>
    <property type="match status" value="1"/>
</dbReference>
<organism evidence="2 3">
    <name type="scientific">Gimesia chilikensis</name>
    <dbReference type="NCBI Taxonomy" id="2605989"/>
    <lineage>
        <taxon>Bacteria</taxon>
        <taxon>Pseudomonadati</taxon>
        <taxon>Planctomycetota</taxon>
        <taxon>Planctomycetia</taxon>
        <taxon>Planctomycetales</taxon>
        <taxon>Planctomycetaceae</taxon>
        <taxon>Gimesia</taxon>
    </lineage>
</organism>
<evidence type="ECO:0000313" key="2">
    <source>
        <dbReference type="EMBL" id="QDU05682.1"/>
    </source>
</evidence>
<dbReference type="Pfam" id="PF00583">
    <property type="entry name" value="Acetyltransf_1"/>
    <property type="match status" value="1"/>
</dbReference>
<dbReference type="InterPro" id="IPR016181">
    <property type="entry name" value="Acyl_CoA_acyltransferase"/>
</dbReference>
<dbReference type="Proteomes" id="UP000320722">
    <property type="component" value="Chromosome"/>
</dbReference>
<dbReference type="RefSeq" id="WP_145044179.1">
    <property type="nucleotide sequence ID" value="NZ_CP036347.1"/>
</dbReference>
<dbReference type="AlphaFoldDB" id="A0A517WK96"/>
<feature type="domain" description="N-acetyltransferase" evidence="1">
    <location>
        <begin position="19"/>
        <end position="150"/>
    </location>
</feature>
<accession>A0A517WK96</accession>
<proteinExistence type="predicted"/>
<keyword evidence="2" id="KW-0808">Transferase</keyword>
<dbReference type="PANTHER" id="PTHR43328">
    <property type="entry name" value="ACETYLTRANSFERASE-RELATED"/>
    <property type="match status" value="1"/>
</dbReference>